<name>A0A6M4H2K2_9PROT</name>
<dbReference type="KEGG" id="uru:DSM104443_04037"/>
<dbReference type="SUPFAM" id="SSF56436">
    <property type="entry name" value="C-type lectin-like"/>
    <property type="match status" value="1"/>
</dbReference>
<keyword evidence="1 6" id="KW-0560">Oxidoreductase</keyword>
<dbReference type="InterPro" id="IPR005532">
    <property type="entry name" value="SUMF_dom"/>
</dbReference>
<evidence type="ECO:0000313" key="6">
    <source>
        <dbReference type="EMBL" id="QJR12943.1"/>
    </source>
</evidence>
<dbReference type="InterPro" id="IPR024775">
    <property type="entry name" value="DinB-like"/>
</dbReference>
<dbReference type="Pfam" id="PF12867">
    <property type="entry name" value="DinB_2"/>
    <property type="match status" value="1"/>
</dbReference>
<gene>
    <name evidence="6" type="primary">egtB_2</name>
    <name evidence="6" type="ORF">DSM104443_04037</name>
</gene>
<evidence type="ECO:0000259" key="4">
    <source>
        <dbReference type="Pfam" id="PF03781"/>
    </source>
</evidence>
<evidence type="ECO:0000259" key="5">
    <source>
        <dbReference type="Pfam" id="PF12867"/>
    </source>
</evidence>
<feature type="domain" description="Sulfatase-modifying factor enzyme-like" evidence="4">
    <location>
        <begin position="317"/>
        <end position="387"/>
    </location>
</feature>
<dbReference type="Proteomes" id="UP000501534">
    <property type="component" value="Chromosome"/>
</dbReference>
<dbReference type="Gene3D" id="3.90.1580.10">
    <property type="entry name" value="paralog of FGE (formylglycine-generating enzyme)"/>
    <property type="match status" value="2"/>
</dbReference>
<proteinExistence type="predicted"/>
<dbReference type="EC" id="1.14.99.50" evidence="6"/>
<dbReference type="AlphaFoldDB" id="A0A6M4H2K2"/>
<feature type="domain" description="Sulfatase-modifying factor enzyme-like" evidence="4">
    <location>
        <begin position="193"/>
        <end position="309"/>
    </location>
</feature>
<dbReference type="InterPro" id="IPR034660">
    <property type="entry name" value="DinB/YfiT-like"/>
</dbReference>
<reference evidence="6 7" key="1">
    <citation type="submission" date="2020-04" db="EMBL/GenBank/DDBJ databases">
        <title>Usitatibacter rugosus gen. nov., sp. nov. and Usitatibacter palustris sp. nov., novel members of Usitatibacteraceae fam. nov. within the order Nitrosomonadales isolated from soil.</title>
        <authorList>
            <person name="Huber K.J."/>
            <person name="Neumann-Schaal M."/>
            <person name="Geppert A."/>
            <person name="Luckner M."/>
            <person name="Wanner G."/>
            <person name="Overmann J."/>
        </authorList>
    </citation>
    <scope>NUCLEOTIDE SEQUENCE [LARGE SCALE GENOMIC DNA]</scope>
    <source>
        <strain evidence="6 7">0125_3</strain>
    </source>
</reference>
<sequence>MLGDTQATPGHFARTAGRAWLREALQQSRSRTLALFAAFEKRLAASNLTIPMSPQVNPPLWELGHVGWFQDWWVARNVERGAGVRCNPDRARSASRLPGADALYDSSNVPHDSRWSLPLPSPAETKAYLAAGLADTLALLDTAAETDADLYFFRLVLLHEDMHGEAVAYMAQALGIPDPRDAALPGPPLAAVTGTLWIPGRPWVLGRKADAPGFAFDNEQGMAPVIVETFEIDASPLTWARYLPFLEQGAAVPRYLRKQDGAWQRLAFGSWIPLQPDAAVCHITLPEALAWCRWAGRRLPTEAEWELAEHTSSTFTWGSVWEWTASAFAPYPGFEPHPYRDYSEPWFYTRQVLKGASAMTHPRIAHPKYRNFFTPDRNDIPAGFRTVAQ</sequence>
<comment type="pathway">
    <text evidence="3">Amino-acid biosynthesis; ergothioneine biosynthesis.</text>
</comment>
<dbReference type="InterPro" id="IPR042095">
    <property type="entry name" value="SUMF_sf"/>
</dbReference>
<evidence type="ECO:0000313" key="7">
    <source>
        <dbReference type="Proteomes" id="UP000501534"/>
    </source>
</evidence>
<dbReference type="Pfam" id="PF03781">
    <property type="entry name" value="FGE-sulfatase"/>
    <property type="match status" value="2"/>
</dbReference>
<dbReference type="SUPFAM" id="SSF109854">
    <property type="entry name" value="DinB/YfiT-like putative metalloenzymes"/>
    <property type="match status" value="1"/>
</dbReference>
<keyword evidence="7" id="KW-1185">Reference proteome</keyword>
<feature type="domain" description="DinB-like" evidence="5">
    <location>
        <begin position="25"/>
        <end position="152"/>
    </location>
</feature>
<evidence type="ECO:0000256" key="2">
    <source>
        <dbReference type="ARBA" id="ARBA00023004"/>
    </source>
</evidence>
<dbReference type="NCBIfam" id="TIGR04373">
    <property type="entry name" value="egtB_X_signatur"/>
    <property type="match status" value="1"/>
</dbReference>
<dbReference type="PANTHER" id="PTHR23150">
    <property type="entry name" value="SULFATASE MODIFYING FACTOR 1, 2"/>
    <property type="match status" value="1"/>
</dbReference>
<organism evidence="6 7">
    <name type="scientific">Usitatibacter rugosus</name>
    <dbReference type="NCBI Taxonomy" id="2732067"/>
    <lineage>
        <taxon>Bacteria</taxon>
        <taxon>Pseudomonadati</taxon>
        <taxon>Pseudomonadota</taxon>
        <taxon>Betaproteobacteria</taxon>
        <taxon>Nitrosomonadales</taxon>
        <taxon>Usitatibacteraceae</taxon>
        <taxon>Usitatibacter</taxon>
    </lineage>
</organism>
<dbReference type="InterPro" id="IPR051043">
    <property type="entry name" value="Sulfatase_Mod_Factor_Kinase"/>
</dbReference>
<dbReference type="RefSeq" id="WP_171095592.1">
    <property type="nucleotide sequence ID" value="NZ_CP053069.1"/>
</dbReference>
<dbReference type="NCBIfam" id="NF041186">
    <property type="entry name" value="SenA"/>
    <property type="match status" value="1"/>
</dbReference>
<evidence type="ECO:0000256" key="3">
    <source>
        <dbReference type="ARBA" id="ARBA00037882"/>
    </source>
</evidence>
<accession>A0A6M4H2K2</accession>
<dbReference type="InterPro" id="IPR016187">
    <property type="entry name" value="CTDL_fold"/>
</dbReference>
<dbReference type="InterPro" id="IPR030809">
    <property type="entry name" value="EgtB_signatur"/>
</dbReference>
<dbReference type="EMBL" id="CP053069">
    <property type="protein sequence ID" value="QJR12943.1"/>
    <property type="molecule type" value="Genomic_DNA"/>
</dbReference>
<protein>
    <submittedName>
        <fullName evidence="6">Hercynine oxygenase</fullName>
        <ecNumber evidence="6">1.14.99.50</ecNumber>
    </submittedName>
</protein>
<dbReference type="GO" id="GO:0044875">
    <property type="term" value="F:gamma-glutamyl hercynylcysteine sulfoxide synthase activity"/>
    <property type="evidence" value="ECO:0007669"/>
    <property type="project" value="UniProtKB-EC"/>
</dbReference>
<keyword evidence="2" id="KW-0408">Iron</keyword>
<evidence type="ECO:0000256" key="1">
    <source>
        <dbReference type="ARBA" id="ARBA00023002"/>
    </source>
</evidence>